<dbReference type="CDD" id="cd22888">
    <property type="entry name" value="CcO_VIIa_fungal"/>
    <property type="match status" value="1"/>
</dbReference>
<dbReference type="EMBL" id="SFCI01000762">
    <property type="protein sequence ID" value="TFY78042.1"/>
    <property type="molecule type" value="Genomic_DNA"/>
</dbReference>
<evidence type="ECO:0000256" key="3">
    <source>
        <dbReference type="ARBA" id="ARBA00022792"/>
    </source>
</evidence>
<dbReference type="STRING" id="135208.A0A4Y9ZTB6"/>
<keyword evidence="3" id="KW-0999">Mitochondrion inner membrane</keyword>
<evidence type="ECO:0000313" key="8">
    <source>
        <dbReference type="EMBL" id="TFY78042.1"/>
    </source>
</evidence>
<proteinExistence type="predicted"/>
<keyword evidence="5" id="KW-0496">Mitochondrion</keyword>
<comment type="subcellular location">
    <subcellularLocation>
        <location evidence="1">Mitochondrion inner membrane</location>
    </subcellularLocation>
</comment>
<keyword evidence="2 7" id="KW-0812">Transmembrane</keyword>
<reference evidence="8 9" key="1">
    <citation type="submission" date="2019-02" db="EMBL/GenBank/DDBJ databases">
        <title>Genome sequencing of the rare red list fungi Hericium alpestre (H. flagellum).</title>
        <authorList>
            <person name="Buettner E."/>
            <person name="Kellner H."/>
        </authorList>
    </citation>
    <scope>NUCLEOTIDE SEQUENCE [LARGE SCALE GENOMIC DNA]</scope>
    <source>
        <strain evidence="8 9">DSM 108284</strain>
    </source>
</reference>
<comment type="caution">
    <text evidence="8">The sequence shown here is derived from an EMBL/GenBank/DDBJ whole genome shotgun (WGS) entry which is preliminary data.</text>
</comment>
<evidence type="ECO:0000256" key="5">
    <source>
        <dbReference type="ARBA" id="ARBA00023128"/>
    </source>
</evidence>
<dbReference type="GO" id="GO:0005743">
    <property type="term" value="C:mitochondrial inner membrane"/>
    <property type="evidence" value="ECO:0007669"/>
    <property type="project" value="UniProtKB-SubCell"/>
</dbReference>
<keyword evidence="9" id="KW-1185">Reference proteome</keyword>
<feature type="transmembrane region" description="Helical" evidence="7">
    <location>
        <begin position="14"/>
        <end position="33"/>
    </location>
</feature>
<evidence type="ECO:0000256" key="7">
    <source>
        <dbReference type="SAM" id="Phobius"/>
    </source>
</evidence>
<protein>
    <recommendedName>
        <fullName evidence="10">Cytochrome c oxidase polypeptide VIIA</fullName>
    </recommendedName>
</protein>
<evidence type="ECO:0000256" key="4">
    <source>
        <dbReference type="ARBA" id="ARBA00022989"/>
    </source>
</evidence>
<organism evidence="8 9">
    <name type="scientific">Hericium alpestre</name>
    <dbReference type="NCBI Taxonomy" id="135208"/>
    <lineage>
        <taxon>Eukaryota</taxon>
        <taxon>Fungi</taxon>
        <taxon>Dikarya</taxon>
        <taxon>Basidiomycota</taxon>
        <taxon>Agaricomycotina</taxon>
        <taxon>Agaricomycetes</taxon>
        <taxon>Russulales</taxon>
        <taxon>Hericiaceae</taxon>
        <taxon>Hericium</taxon>
    </lineage>
</organism>
<sequence length="59" mass="6863">MPIAPITGKLRKRFWVDLSTALGLGISGGYAYWYGIHLKQVQRQEAFYLKLEHQRLQQS</sequence>
<keyword evidence="4 7" id="KW-1133">Transmembrane helix</keyword>
<accession>A0A4Y9ZTB6</accession>
<keyword evidence="6 7" id="KW-0472">Membrane</keyword>
<dbReference type="Proteomes" id="UP000298061">
    <property type="component" value="Unassembled WGS sequence"/>
</dbReference>
<evidence type="ECO:0000256" key="2">
    <source>
        <dbReference type="ARBA" id="ARBA00022692"/>
    </source>
</evidence>
<dbReference type="OrthoDB" id="2317211at2759"/>
<dbReference type="PANTHER" id="PTHR28264">
    <property type="entry name" value="CYTOCHROME C OXIDASE SUBUNIT 7A"/>
    <property type="match status" value="1"/>
</dbReference>
<name>A0A4Y9ZTB6_9AGAM</name>
<dbReference type="GO" id="GO:0006123">
    <property type="term" value="P:mitochondrial electron transport, cytochrome c to oxygen"/>
    <property type="evidence" value="ECO:0007669"/>
    <property type="project" value="TreeGrafter"/>
</dbReference>
<evidence type="ECO:0008006" key="10">
    <source>
        <dbReference type="Google" id="ProtNLM"/>
    </source>
</evidence>
<dbReference type="AlphaFoldDB" id="A0A4Y9ZTB6"/>
<evidence type="ECO:0000313" key="9">
    <source>
        <dbReference type="Proteomes" id="UP000298061"/>
    </source>
</evidence>
<dbReference type="GO" id="GO:0004129">
    <property type="term" value="F:cytochrome-c oxidase activity"/>
    <property type="evidence" value="ECO:0007669"/>
    <property type="project" value="TreeGrafter"/>
</dbReference>
<evidence type="ECO:0000256" key="6">
    <source>
        <dbReference type="ARBA" id="ARBA00023136"/>
    </source>
</evidence>
<evidence type="ECO:0000256" key="1">
    <source>
        <dbReference type="ARBA" id="ARBA00004273"/>
    </source>
</evidence>
<gene>
    <name evidence="8" type="ORF">EWM64_g5972</name>
</gene>
<dbReference type="PANTHER" id="PTHR28264:SF1">
    <property type="entry name" value="CYTOCHROME C OXIDASE SUBUNIT 6C"/>
    <property type="match status" value="1"/>
</dbReference>